<accession>A0ABY4U5I7</accession>
<organism evidence="2 3">
    <name type="scientific">Qipengyuania citrea</name>
    <dbReference type="NCBI Taxonomy" id="225971"/>
    <lineage>
        <taxon>Bacteria</taxon>
        <taxon>Pseudomonadati</taxon>
        <taxon>Pseudomonadota</taxon>
        <taxon>Alphaproteobacteria</taxon>
        <taxon>Sphingomonadales</taxon>
        <taxon>Erythrobacteraceae</taxon>
        <taxon>Qipengyuania</taxon>
    </lineage>
</organism>
<sequence>MNKIISCTFACCLLAALPQSAATSQETTNYSYDALGRLVDVNIDGGPADGSSAAFEYDDAGNRTSVTTAKASPGATCALKPINASSSDEFSAYAQVSAIGSCPVNVTLSYTVTKQSGTGNWTVVGFVGGNILQAGEAYKLVHIRPTKYSVPDGETLVLKVNWSATSSNASITPSSSTVTFYSSF</sequence>
<dbReference type="Proteomes" id="UP001056619">
    <property type="component" value="Chromosome"/>
</dbReference>
<dbReference type="Gene3D" id="2.180.10.10">
    <property type="entry name" value="RHS repeat-associated core"/>
    <property type="match status" value="1"/>
</dbReference>
<keyword evidence="3" id="KW-1185">Reference proteome</keyword>
<feature type="signal peptide" evidence="1">
    <location>
        <begin position="1"/>
        <end position="21"/>
    </location>
</feature>
<gene>
    <name evidence="2" type="ORF">NCF85_15160</name>
</gene>
<evidence type="ECO:0000256" key="1">
    <source>
        <dbReference type="SAM" id="SignalP"/>
    </source>
</evidence>
<protein>
    <submittedName>
        <fullName evidence="2">RHS repeat protein</fullName>
    </submittedName>
</protein>
<name>A0ABY4U5I7_9SPHN</name>
<feature type="chain" id="PRO_5046250202" evidence="1">
    <location>
        <begin position="22"/>
        <end position="184"/>
    </location>
</feature>
<dbReference type="EMBL" id="CP098494">
    <property type="protein sequence ID" value="USA61374.1"/>
    <property type="molecule type" value="Genomic_DNA"/>
</dbReference>
<dbReference type="RefSeq" id="WP_301642047.1">
    <property type="nucleotide sequence ID" value="NZ_CP098494.1"/>
</dbReference>
<reference evidence="2 3" key="1">
    <citation type="submission" date="2022-06" db="EMBL/GenBank/DDBJ databases">
        <authorList>
            <person name="Liu G."/>
        </authorList>
    </citation>
    <scope>NUCLEOTIDE SEQUENCE [LARGE SCALE GENOMIC DNA]</scope>
    <source>
        <strain evidence="2 3">E4</strain>
    </source>
</reference>
<evidence type="ECO:0000313" key="2">
    <source>
        <dbReference type="EMBL" id="USA61374.1"/>
    </source>
</evidence>
<keyword evidence="1" id="KW-0732">Signal</keyword>
<evidence type="ECO:0000313" key="3">
    <source>
        <dbReference type="Proteomes" id="UP001056619"/>
    </source>
</evidence>
<proteinExistence type="predicted"/>